<keyword evidence="4" id="KW-0805">Transcription regulation</keyword>
<keyword evidence="7" id="KW-0675">Receptor</keyword>
<accession>A0A815GBQ9</accession>
<feature type="domain" description="Nuclear receptor" evidence="9">
    <location>
        <begin position="67"/>
        <end position="146"/>
    </location>
</feature>
<dbReference type="SUPFAM" id="SSF57716">
    <property type="entry name" value="Glucocorticoid receptor-like (DNA-binding domain)"/>
    <property type="match status" value="1"/>
</dbReference>
<dbReference type="PROSITE" id="PS00031">
    <property type="entry name" value="NUCLEAR_REC_DBD_1"/>
    <property type="match status" value="1"/>
</dbReference>
<dbReference type="GO" id="GO:0000122">
    <property type="term" value="P:negative regulation of transcription by RNA polymerase II"/>
    <property type="evidence" value="ECO:0007669"/>
    <property type="project" value="TreeGrafter"/>
</dbReference>
<dbReference type="InterPro" id="IPR050234">
    <property type="entry name" value="Nuclear_hormone_rcpt_NR1"/>
</dbReference>
<keyword evidence="6" id="KW-0804">Transcription</keyword>
<dbReference type="SMART" id="SM00399">
    <property type="entry name" value="ZnF_C4"/>
    <property type="match status" value="1"/>
</dbReference>
<evidence type="ECO:0000256" key="4">
    <source>
        <dbReference type="ARBA" id="ARBA00023015"/>
    </source>
</evidence>
<evidence type="ECO:0000256" key="2">
    <source>
        <dbReference type="ARBA" id="ARBA00022771"/>
    </source>
</evidence>
<dbReference type="GO" id="GO:0030154">
    <property type="term" value="P:cell differentiation"/>
    <property type="evidence" value="ECO:0007669"/>
    <property type="project" value="TreeGrafter"/>
</dbReference>
<dbReference type="Pfam" id="PF00105">
    <property type="entry name" value="zf-C4"/>
    <property type="match status" value="1"/>
</dbReference>
<protein>
    <recommendedName>
        <fullName evidence="9">Nuclear receptor domain-containing protein</fullName>
    </recommendedName>
</protein>
<evidence type="ECO:0000313" key="11">
    <source>
        <dbReference type="Proteomes" id="UP000663864"/>
    </source>
</evidence>
<name>A0A815GBQ9_9BILA</name>
<reference evidence="10" key="1">
    <citation type="submission" date="2021-02" db="EMBL/GenBank/DDBJ databases">
        <authorList>
            <person name="Nowell W R."/>
        </authorList>
    </citation>
    <scope>NUCLEOTIDE SEQUENCE</scope>
</reference>
<organism evidence="10 11">
    <name type="scientific">Rotaria sordida</name>
    <dbReference type="NCBI Taxonomy" id="392033"/>
    <lineage>
        <taxon>Eukaryota</taxon>
        <taxon>Metazoa</taxon>
        <taxon>Spiralia</taxon>
        <taxon>Gnathifera</taxon>
        <taxon>Rotifera</taxon>
        <taxon>Eurotatoria</taxon>
        <taxon>Bdelloidea</taxon>
        <taxon>Philodinida</taxon>
        <taxon>Philodinidae</taxon>
        <taxon>Rotaria</taxon>
    </lineage>
</organism>
<comment type="caution">
    <text evidence="10">The sequence shown here is derived from an EMBL/GenBank/DDBJ whole genome shotgun (WGS) entry which is preliminary data.</text>
</comment>
<keyword evidence="1" id="KW-0479">Metal-binding</keyword>
<evidence type="ECO:0000259" key="9">
    <source>
        <dbReference type="PROSITE" id="PS51030"/>
    </source>
</evidence>
<dbReference type="GO" id="GO:0045944">
    <property type="term" value="P:positive regulation of transcription by RNA polymerase II"/>
    <property type="evidence" value="ECO:0007669"/>
    <property type="project" value="TreeGrafter"/>
</dbReference>
<dbReference type="EMBL" id="CAJNOT010002689">
    <property type="protein sequence ID" value="CAF1336315.1"/>
    <property type="molecule type" value="Genomic_DNA"/>
</dbReference>
<dbReference type="InterPro" id="IPR013088">
    <property type="entry name" value="Znf_NHR/GATA"/>
</dbReference>
<dbReference type="InterPro" id="IPR001628">
    <property type="entry name" value="Znf_hrmn_rcpt"/>
</dbReference>
<proteinExistence type="predicted"/>
<dbReference type="GO" id="GO:0004879">
    <property type="term" value="F:nuclear receptor activity"/>
    <property type="evidence" value="ECO:0007669"/>
    <property type="project" value="TreeGrafter"/>
</dbReference>
<evidence type="ECO:0000313" key="10">
    <source>
        <dbReference type="EMBL" id="CAF1336315.1"/>
    </source>
</evidence>
<evidence type="ECO:0000256" key="3">
    <source>
        <dbReference type="ARBA" id="ARBA00022833"/>
    </source>
</evidence>
<dbReference type="AlphaFoldDB" id="A0A815GBQ9"/>
<keyword evidence="8" id="KW-0539">Nucleus</keyword>
<dbReference type="Proteomes" id="UP000663864">
    <property type="component" value="Unassembled WGS sequence"/>
</dbReference>
<dbReference type="PRINTS" id="PR00047">
    <property type="entry name" value="STROIDFINGER"/>
</dbReference>
<evidence type="ECO:0000256" key="7">
    <source>
        <dbReference type="ARBA" id="ARBA00023170"/>
    </source>
</evidence>
<keyword evidence="3" id="KW-0862">Zinc</keyword>
<dbReference type="PANTHER" id="PTHR24082">
    <property type="entry name" value="NUCLEAR HORMONE RECEPTOR"/>
    <property type="match status" value="1"/>
</dbReference>
<dbReference type="GO" id="GO:0000978">
    <property type="term" value="F:RNA polymerase II cis-regulatory region sequence-specific DNA binding"/>
    <property type="evidence" value="ECO:0007669"/>
    <property type="project" value="TreeGrafter"/>
</dbReference>
<evidence type="ECO:0000256" key="8">
    <source>
        <dbReference type="ARBA" id="ARBA00023242"/>
    </source>
</evidence>
<sequence length="521" mass="57313">MATHNFVAKNQKTNIIVITEDDETFQNLLSIIEKSNNSGELANITRHVITESIEDKTKPSYKHRKPDLTCAICEDRCFGYNFKVISCRSCKSFFHRNASQNMNDLKCLTNTNKCDITFKNRRQMCRRCRLEKCLSLDNLHITQLSPVQQTISPIQYLFLTPDGYNRINSVKLSYETAFQPLTIEHDISVLDCVIDRRSALLYATSIYYNIGMKLITFIRNIPEFELLHEQDRFILVKYNSPLNGMPNPDHVVKPMTTEQFAPFNVEPPPSASRSVNVDIDTVREVKTAKSIGPLAKVTLGVLVVCGLAAAIAVPIGLTQRAIAETATPTTIITTTTTPPPIVAITRTGDPIIGVYNTTAGGSIGGVNAFYAGPSEYPPYAIDNSTSTKYLNFGVNTGGITAYQPGINTGFYVSPVSSTASIAIGLLFGTANDVPDRDPITVTLEGTNVTSLAALYLGSSWTLIYSGPTGISAITDPGRQVYVSQQNFSNTLVFRSYRLLVTSQRGNTNCVQYSEAQIIGYL</sequence>
<keyword evidence="5" id="KW-0238">DNA-binding</keyword>
<gene>
    <name evidence="10" type="ORF">ZHD862_LOCUS29808</name>
</gene>
<dbReference type="GO" id="GO:0008270">
    <property type="term" value="F:zinc ion binding"/>
    <property type="evidence" value="ECO:0007669"/>
    <property type="project" value="UniProtKB-KW"/>
</dbReference>
<dbReference type="PROSITE" id="PS51030">
    <property type="entry name" value="NUCLEAR_REC_DBD_2"/>
    <property type="match status" value="1"/>
</dbReference>
<evidence type="ECO:0000256" key="6">
    <source>
        <dbReference type="ARBA" id="ARBA00023163"/>
    </source>
</evidence>
<keyword evidence="2" id="KW-0863">Zinc-finger</keyword>
<evidence type="ECO:0000256" key="5">
    <source>
        <dbReference type="ARBA" id="ARBA00023125"/>
    </source>
</evidence>
<dbReference type="Gene3D" id="3.30.50.10">
    <property type="entry name" value="Erythroid Transcription Factor GATA-1, subunit A"/>
    <property type="match status" value="1"/>
</dbReference>
<dbReference type="PANTHER" id="PTHR24082:SF283">
    <property type="entry name" value="NUCLEAR HORMONE RECEPTOR HR96"/>
    <property type="match status" value="1"/>
</dbReference>
<evidence type="ECO:0000256" key="1">
    <source>
        <dbReference type="ARBA" id="ARBA00022723"/>
    </source>
</evidence>